<gene>
    <name evidence="8" type="ORF">FK219_002600</name>
</gene>
<keyword evidence="4" id="KW-0274">FAD</keyword>
<dbReference type="Gene3D" id="1.20.140.10">
    <property type="entry name" value="Butyryl-CoA Dehydrogenase, subunit A, domain 3"/>
    <property type="match status" value="1"/>
</dbReference>
<keyword evidence="9" id="KW-1185">Reference proteome</keyword>
<evidence type="ECO:0000256" key="2">
    <source>
        <dbReference type="ARBA" id="ARBA00009347"/>
    </source>
</evidence>
<dbReference type="Proteomes" id="UP000818266">
    <property type="component" value="Unassembled WGS sequence"/>
</dbReference>
<dbReference type="OrthoDB" id="7328575at2"/>
<feature type="domain" description="Acyl-CoA dehydrogenase/oxidase N-terminal" evidence="7">
    <location>
        <begin position="6"/>
        <end position="118"/>
    </location>
</feature>
<evidence type="ECO:0000259" key="7">
    <source>
        <dbReference type="Pfam" id="PF02771"/>
    </source>
</evidence>
<comment type="cofactor">
    <cofactor evidence="1">
        <name>FAD</name>
        <dbReference type="ChEBI" id="CHEBI:57692"/>
    </cofactor>
</comment>
<organism evidence="8 9">
    <name type="scientific">Microcella pacifica</name>
    <dbReference type="NCBI Taxonomy" id="2591847"/>
    <lineage>
        <taxon>Bacteria</taxon>
        <taxon>Bacillati</taxon>
        <taxon>Actinomycetota</taxon>
        <taxon>Actinomycetes</taxon>
        <taxon>Micrococcales</taxon>
        <taxon>Microbacteriaceae</taxon>
        <taxon>Microcella</taxon>
    </lineage>
</organism>
<dbReference type="PANTHER" id="PTHR43884:SF20">
    <property type="entry name" value="ACYL-COA DEHYDROGENASE FADE28"/>
    <property type="match status" value="1"/>
</dbReference>
<dbReference type="InterPro" id="IPR009075">
    <property type="entry name" value="AcylCo_DH/oxidase_C"/>
</dbReference>
<keyword evidence="3" id="KW-0285">Flavoprotein</keyword>
<dbReference type="InterPro" id="IPR009100">
    <property type="entry name" value="AcylCoA_DH/oxidase_NM_dom_sf"/>
</dbReference>
<evidence type="ECO:0000256" key="4">
    <source>
        <dbReference type="ARBA" id="ARBA00022827"/>
    </source>
</evidence>
<proteinExistence type="inferred from homology"/>
<evidence type="ECO:0000313" key="9">
    <source>
        <dbReference type="Proteomes" id="UP000818266"/>
    </source>
</evidence>
<dbReference type="PANTHER" id="PTHR43884">
    <property type="entry name" value="ACYL-COA DEHYDROGENASE"/>
    <property type="match status" value="1"/>
</dbReference>
<name>A0A9E5JKI5_9MICO</name>
<dbReference type="EMBL" id="VIKT02000003">
    <property type="protein sequence ID" value="NHF62138.1"/>
    <property type="molecule type" value="Genomic_DNA"/>
</dbReference>
<evidence type="ECO:0000256" key="1">
    <source>
        <dbReference type="ARBA" id="ARBA00001974"/>
    </source>
</evidence>
<dbReference type="Gene3D" id="2.40.110.10">
    <property type="entry name" value="Butyryl-CoA Dehydrogenase, subunit A, domain 2"/>
    <property type="match status" value="1"/>
</dbReference>
<dbReference type="Pfam" id="PF00441">
    <property type="entry name" value="Acyl-CoA_dh_1"/>
    <property type="match status" value="1"/>
</dbReference>
<dbReference type="CDD" id="cd00567">
    <property type="entry name" value="ACAD"/>
    <property type="match status" value="1"/>
</dbReference>
<keyword evidence="5" id="KW-0560">Oxidoreductase</keyword>
<evidence type="ECO:0000259" key="6">
    <source>
        <dbReference type="Pfam" id="PF00441"/>
    </source>
</evidence>
<dbReference type="Pfam" id="PF02771">
    <property type="entry name" value="Acyl-CoA_dh_N"/>
    <property type="match status" value="1"/>
</dbReference>
<dbReference type="InterPro" id="IPR037069">
    <property type="entry name" value="AcylCoA_DH/ox_N_sf"/>
</dbReference>
<dbReference type="RefSeq" id="WP_152582145.1">
    <property type="nucleotide sequence ID" value="NZ_VIKT02000003.1"/>
</dbReference>
<dbReference type="Gene3D" id="1.10.540.10">
    <property type="entry name" value="Acyl-CoA dehydrogenase/oxidase, N-terminal domain"/>
    <property type="match status" value="1"/>
</dbReference>
<reference evidence="8 9" key="2">
    <citation type="submission" date="2020-03" db="EMBL/GenBank/DDBJ databases">
        <title>Chryseoglobus sp. isolated from a deep-sea seamount.</title>
        <authorList>
            <person name="Zhang D.-C."/>
        </authorList>
    </citation>
    <scope>NUCLEOTIDE SEQUENCE [LARGE SCALE GENOMIC DNA]</scope>
    <source>
        <strain evidence="8 9">KN1116</strain>
    </source>
</reference>
<feature type="domain" description="Acyl-CoA dehydrogenase/oxidase C-terminal" evidence="6">
    <location>
        <begin position="233"/>
        <end position="348"/>
    </location>
</feature>
<dbReference type="SUPFAM" id="SSF56645">
    <property type="entry name" value="Acyl-CoA dehydrogenase NM domain-like"/>
    <property type="match status" value="1"/>
</dbReference>
<reference evidence="8 9" key="1">
    <citation type="submission" date="2019-06" db="EMBL/GenBank/DDBJ databases">
        <authorList>
            <person name="De-Chao Zhang Q."/>
        </authorList>
    </citation>
    <scope>NUCLEOTIDE SEQUENCE [LARGE SCALE GENOMIC DNA]</scope>
    <source>
        <strain evidence="8 9">KN1116</strain>
    </source>
</reference>
<protein>
    <submittedName>
        <fullName evidence="8">Acyl-CoA dehydrogenase</fullName>
    </submittedName>
</protein>
<dbReference type="InterPro" id="IPR046373">
    <property type="entry name" value="Acyl-CoA_Oxase/DH_mid-dom_sf"/>
</dbReference>
<dbReference type="SUPFAM" id="SSF47203">
    <property type="entry name" value="Acyl-CoA dehydrogenase C-terminal domain-like"/>
    <property type="match status" value="1"/>
</dbReference>
<evidence type="ECO:0000313" key="8">
    <source>
        <dbReference type="EMBL" id="NHF62138.1"/>
    </source>
</evidence>
<evidence type="ECO:0000256" key="3">
    <source>
        <dbReference type="ARBA" id="ARBA00022630"/>
    </source>
</evidence>
<dbReference type="GO" id="GO:0050660">
    <property type="term" value="F:flavin adenine dinucleotide binding"/>
    <property type="evidence" value="ECO:0007669"/>
    <property type="project" value="InterPro"/>
</dbReference>
<comment type="caution">
    <text evidence="8">The sequence shown here is derived from an EMBL/GenBank/DDBJ whole genome shotgun (WGS) entry which is preliminary data.</text>
</comment>
<dbReference type="AlphaFoldDB" id="A0A9E5JKI5"/>
<sequence>MQFDLTDEQQELVSFVRELLTQRSDSGAVRAVMGTPDGFDRGLWAVLCGEIGAASLAIPEEFGGAGFSSYETHLVLEELGYALTPSPFLASAILATQALLVANNSEASTRLLPGIADGSHIATLAWAAPDGRWRPDQIGVDATPNGESWSLSGEVPLVAYGAQADTLLVIARTSAGVALFEITGESGVTREETSAMDPTLRFTTVRLTEAQGREVAAGGTIDLELLRARVLTAVSALQVGTAARGLDMTLAYAGQRVQFGRTIGSFQVVKHRLADMYVQLETARTASRAAAWAVANDSDDVTELARIAKVWCSRALDFVASETVQLHGGIAITWEHDAHLVFKRAHATAQLFASPSEVRREVEESLLAASA</sequence>
<comment type="similarity">
    <text evidence="2">Belongs to the acyl-CoA dehydrogenase family.</text>
</comment>
<evidence type="ECO:0000256" key="5">
    <source>
        <dbReference type="ARBA" id="ARBA00023002"/>
    </source>
</evidence>
<dbReference type="InterPro" id="IPR036250">
    <property type="entry name" value="AcylCo_DH-like_C"/>
</dbReference>
<dbReference type="InterPro" id="IPR013786">
    <property type="entry name" value="AcylCoA_DH/ox_N"/>
</dbReference>
<accession>A0A9E5JKI5</accession>
<dbReference type="GO" id="GO:0003995">
    <property type="term" value="F:acyl-CoA dehydrogenase activity"/>
    <property type="evidence" value="ECO:0007669"/>
    <property type="project" value="TreeGrafter"/>
</dbReference>